<dbReference type="RefSeq" id="WP_015924763.1">
    <property type="nucleotide sequence ID" value="NC_011898.1"/>
</dbReference>
<organism evidence="4 5">
    <name type="scientific">Ruminiclostridium cellulolyticum (strain ATCC 35319 / DSM 5812 / JCM 6584 / H10)</name>
    <name type="common">Clostridium cellulolyticum</name>
    <dbReference type="NCBI Taxonomy" id="394503"/>
    <lineage>
        <taxon>Bacteria</taxon>
        <taxon>Bacillati</taxon>
        <taxon>Bacillota</taxon>
        <taxon>Clostridia</taxon>
        <taxon>Eubacteriales</taxon>
        <taxon>Oscillospiraceae</taxon>
        <taxon>Ruminiclostridium</taxon>
    </lineage>
</organism>
<reference evidence="4 5" key="1">
    <citation type="submission" date="2009-01" db="EMBL/GenBank/DDBJ databases">
        <title>Complete sequence of Clostridium cellulolyticum H10.</title>
        <authorList>
            <consortium name="US DOE Joint Genome Institute"/>
            <person name="Lucas S."/>
            <person name="Copeland A."/>
            <person name="Lapidus A."/>
            <person name="Glavina del Rio T."/>
            <person name="Dalin E."/>
            <person name="Tice H."/>
            <person name="Bruce D."/>
            <person name="Goodwin L."/>
            <person name="Pitluck S."/>
            <person name="Chertkov O."/>
            <person name="Saunders E."/>
            <person name="Brettin T."/>
            <person name="Detter J.C."/>
            <person name="Han C."/>
            <person name="Larimer F."/>
            <person name="Land M."/>
            <person name="Hauser L."/>
            <person name="Kyrpides N."/>
            <person name="Ivanova N."/>
            <person name="Zhou J."/>
            <person name="Richardson P."/>
        </authorList>
    </citation>
    <scope>NUCLEOTIDE SEQUENCE [LARGE SCALE GENOMIC DNA]</scope>
    <source>
        <strain evidence="5">ATCC 35319 / DSM 5812 / JCM 6584 / H10</strain>
    </source>
</reference>
<evidence type="ECO:0000256" key="1">
    <source>
        <dbReference type="ARBA" id="ARBA00009209"/>
    </source>
</evidence>
<dbReference type="GO" id="GO:0005975">
    <property type="term" value="P:carbohydrate metabolic process"/>
    <property type="evidence" value="ECO:0007669"/>
    <property type="project" value="InterPro"/>
</dbReference>
<protein>
    <submittedName>
        <fullName evidence="4">Glycoside hydrolase family 8</fullName>
    </submittedName>
</protein>
<keyword evidence="5" id="KW-1185">Reference proteome</keyword>
<dbReference type="Gene3D" id="1.50.10.10">
    <property type="match status" value="1"/>
</dbReference>
<dbReference type="SUPFAM" id="SSF48208">
    <property type="entry name" value="Six-hairpin glycosidases"/>
    <property type="match status" value="1"/>
</dbReference>
<dbReference type="AlphaFoldDB" id="B8I0N9"/>
<dbReference type="InterPro" id="IPR008928">
    <property type="entry name" value="6-hairpin_glycosidase_sf"/>
</dbReference>
<dbReference type="Proteomes" id="UP000001349">
    <property type="component" value="Chromosome"/>
</dbReference>
<dbReference type="EMBL" id="CP001348">
    <property type="protein sequence ID" value="ACL75614.1"/>
    <property type="molecule type" value="Genomic_DNA"/>
</dbReference>
<dbReference type="CAZy" id="GH8">
    <property type="family name" value="Glycoside Hydrolase Family 8"/>
</dbReference>
<dbReference type="STRING" id="394503.Ccel_1258"/>
<accession>B8I0N9</accession>
<dbReference type="OrthoDB" id="9803461at2"/>
<name>B8I0N9_RUMCH</name>
<dbReference type="PRINTS" id="PR00735">
    <property type="entry name" value="GLHYDRLASE8"/>
</dbReference>
<dbReference type="eggNOG" id="COG3405">
    <property type="taxonomic scope" value="Bacteria"/>
</dbReference>
<evidence type="ECO:0000256" key="3">
    <source>
        <dbReference type="ARBA" id="ARBA00023295"/>
    </source>
</evidence>
<evidence type="ECO:0000256" key="2">
    <source>
        <dbReference type="ARBA" id="ARBA00022801"/>
    </source>
</evidence>
<sequence length="376" mass="43552">MSKGAYFTKQYPNLFAELGISDEQINKKVNDTFNTMFFDPEEKIYFEIGKDMGYMMDTGNNDARTEGMSYGMMMTLQMDRKDIFDRLWLFSKTYMYQNEGKYQGYFAWSVSTDGKKNAEGPAPDGEEYFAMALFFAGKRWGDGKPPFDYSIQARDILKHCIHQSEIVEGGEPMWDSTNHYIKFVPETPFSDPSYHLPHFYELFALLANEEDKDFWKKAAEASRNYLHISCDRDTGMASEYAEFDGTPKKLFRDFQFYSDSYRVAMNIGLDAAWFSKDESLGDIVDKLQSFFSENTVLGEYKAYTVKGEPFDAPAMHPVAIIATNAAGSLAAKGKYRDQWVKDFWELPLRKGVHRYYDNCLYFFSLLMLAGKYKIYI</sequence>
<keyword evidence="2 4" id="KW-0378">Hydrolase</keyword>
<gene>
    <name evidence="4" type="ordered locus">Ccel_1258</name>
</gene>
<dbReference type="InterPro" id="IPR002037">
    <property type="entry name" value="Glyco_hydro_8"/>
</dbReference>
<dbReference type="HOGENOM" id="CLU_037722_0_0_9"/>
<evidence type="ECO:0000313" key="5">
    <source>
        <dbReference type="Proteomes" id="UP000001349"/>
    </source>
</evidence>
<dbReference type="GO" id="GO:0004553">
    <property type="term" value="F:hydrolase activity, hydrolyzing O-glycosyl compounds"/>
    <property type="evidence" value="ECO:0007669"/>
    <property type="project" value="InterPro"/>
</dbReference>
<evidence type="ECO:0000313" key="4">
    <source>
        <dbReference type="EMBL" id="ACL75614.1"/>
    </source>
</evidence>
<dbReference type="InterPro" id="IPR012341">
    <property type="entry name" value="6hp_glycosidase-like_sf"/>
</dbReference>
<dbReference type="Pfam" id="PF01270">
    <property type="entry name" value="Glyco_hydro_8"/>
    <property type="match status" value="1"/>
</dbReference>
<dbReference type="KEGG" id="cce:Ccel_1258"/>
<proteinExistence type="inferred from homology"/>
<comment type="similarity">
    <text evidence="1">Belongs to the glycosyl hydrolase 8 (cellulase D) family.</text>
</comment>
<keyword evidence="3" id="KW-0326">Glycosidase</keyword>